<dbReference type="EMBL" id="CP010827">
    <property type="protein sequence ID" value="AJI79028.1"/>
    <property type="molecule type" value="Genomic_DNA"/>
</dbReference>
<sequence length="120" mass="13321">MGTWDVGPFDNHAARAVLAQLRDGSFDLETFKRSCAEAPIDVDDAETIIALGALASTPFEKLPGGLCGADVRILRTPQTRAWLRKRMNKAMEPDSSPIYALWETTDELEDWLRTTRAAMP</sequence>
<reference evidence="1 3" key="1">
    <citation type="journal article" date="2015" name="Genome Announc.">
        <title>Complete Genome Sequence and Annotation of Corynebacterium singulare DSM 44357, Isolated from a Human Semen Specimen.</title>
        <authorList>
            <person name="Merten M."/>
            <person name="Brinkrolf K."/>
            <person name="Albersmeier A."/>
            <person name="Kutter Y."/>
            <person name="Ruckert C."/>
            <person name="Tauch A."/>
        </authorList>
    </citation>
    <scope>NUCLEOTIDE SEQUENCE [LARGE SCALE GENOMIC DNA]</scope>
    <source>
        <strain evidence="1">IBS B52218</strain>
    </source>
</reference>
<gene>
    <name evidence="1" type="ORF">CSING_07505</name>
    <name evidence="2" type="ORF">MHK08_11250</name>
</gene>
<dbReference type="HOGENOM" id="CLU_128239_2_0_11"/>
<dbReference type="OrthoDB" id="3829495at2"/>
<organism evidence="1 3">
    <name type="scientific">Corynebacterium singulare</name>
    <dbReference type="NCBI Taxonomy" id="161899"/>
    <lineage>
        <taxon>Bacteria</taxon>
        <taxon>Bacillati</taxon>
        <taxon>Actinomycetota</taxon>
        <taxon>Actinomycetes</taxon>
        <taxon>Mycobacteriales</taxon>
        <taxon>Corynebacteriaceae</taxon>
        <taxon>Corynebacterium</taxon>
    </lineage>
</organism>
<protein>
    <submittedName>
        <fullName evidence="2">DUF4259 domain-containing protein</fullName>
    </submittedName>
</protein>
<dbReference type="Proteomes" id="UP000031890">
    <property type="component" value="Chromosome"/>
</dbReference>
<dbReference type="Pfam" id="PF14078">
    <property type="entry name" value="DUF4259"/>
    <property type="match status" value="1"/>
</dbReference>
<reference evidence="2 4" key="2">
    <citation type="submission" date="2022-02" db="EMBL/GenBank/DDBJ databases">
        <title>Uncovering new skin microbiome diversity through culturing and metagenomics.</title>
        <authorList>
            <person name="Conlan S."/>
            <person name="Deming C."/>
            <person name="Nisc Comparative Sequencing Program N."/>
            <person name="Segre J.A."/>
        </authorList>
    </citation>
    <scope>NUCLEOTIDE SEQUENCE [LARGE SCALE GENOMIC DNA]</scope>
    <source>
        <strain evidence="2 4">ACRQV</strain>
    </source>
</reference>
<dbReference type="AlphaFoldDB" id="A0A0B6EW17"/>
<dbReference type="RefSeq" id="WP_042531022.1">
    <property type="nucleotide sequence ID" value="NZ_CP010827.1"/>
</dbReference>
<evidence type="ECO:0000313" key="2">
    <source>
        <dbReference type="EMBL" id="MCG7277043.1"/>
    </source>
</evidence>
<evidence type="ECO:0000313" key="3">
    <source>
        <dbReference type="Proteomes" id="UP000031890"/>
    </source>
</evidence>
<dbReference type="EMBL" id="JAKRDF010000018">
    <property type="protein sequence ID" value="MCG7277043.1"/>
    <property type="molecule type" value="Genomic_DNA"/>
</dbReference>
<evidence type="ECO:0000313" key="4">
    <source>
        <dbReference type="Proteomes" id="UP001521911"/>
    </source>
</evidence>
<evidence type="ECO:0000313" key="1">
    <source>
        <dbReference type="EMBL" id="AJI79028.1"/>
    </source>
</evidence>
<proteinExistence type="predicted"/>
<keyword evidence="4" id="KW-1185">Reference proteome</keyword>
<accession>A0A0B6EW17</accession>
<dbReference type="STRING" id="161899.CSING_07505"/>
<dbReference type="InterPro" id="IPR025355">
    <property type="entry name" value="DUF4259"/>
</dbReference>
<dbReference type="KEGG" id="csx:CSING_07505"/>
<dbReference type="Proteomes" id="UP001521911">
    <property type="component" value="Unassembled WGS sequence"/>
</dbReference>
<name>A0A0B6EW17_9CORY</name>